<feature type="domain" description="RING-type" evidence="4">
    <location>
        <begin position="120"/>
        <end position="165"/>
    </location>
</feature>
<evidence type="ECO:0000256" key="3">
    <source>
        <dbReference type="SAM" id="MobiDB-lite"/>
    </source>
</evidence>
<evidence type="ECO:0000256" key="2">
    <source>
        <dbReference type="PROSITE-ProRule" id="PRU00175"/>
    </source>
</evidence>
<comment type="caution">
    <text evidence="5">The sequence shown here is derived from an EMBL/GenBank/DDBJ whole genome shotgun (WGS) entry which is preliminary data.</text>
</comment>
<dbReference type="PROSITE" id="PS50089">
    <property type="entry name" value="ZF_RING_2"/>
    <property type="match status" value="1"/>
</dbReference>
<keyword evidence="6" id="KW-1185">Reference proteome</keyword>
<feature type="compositionally biased region" description="Low complexity" evidence="3">
    <location>
        <begin position="369"/>
        <end position="378"/>
    </location>
</feature>
<feature type="compositionally biased region" description="Low complexity" evidence="3">
    <location>
        <begin position="80"/>
        <end position="102"/>
    </location>
</feature>
<feature type="region of interest" description="Disordered" evidence="3">
    <location>
        <begin position="177"/>
        <end position="312"/>
    </location>
</feature>
<feature type="compositionally biased region" description="Polar residues" evidence="3">
    <location>
        <begin position="184"/>
        <end position="196"/>
    </location>
</feature>
<feature type="compositionally biased region" description="Polar residues" evidence="3">
    <location>
        <begin position="379"/>
        <end position="391"/>
    </location>
</feature>
<dbReference type="Proteomes" id="UP001234581">
    <property type="component" value="Unassembled WGS sequence"/>
</dbReference>
<name>A0AAD7UXM8_9FUNG</name>
<sequence length="391" mass="42693">MGASVSKDTNRTAQQTIEESVDYGTTLPNGIYSATQQDFNLRIVRNLIVERKLAPFYKGLSDLPEQPNEPISIPSPPPTTATTSTSKVRSRSTSTSYSNNGTTIQGQDIKKALYKDAVECPICFLYYPANINHARCCDQPVCTECFLQIKRPVDTPSSPATCPFCMVDHFGVVYKPPTWKDSRSNNNSPGRSKVSPTTQARSNASSATATATAVIDGAEPPRRKNVSHDSPDVVLVDHVRPDWKNPKPTDSSSSSSPVPPRRNSDGRPAFFRNRRGILTRPNRSQSAATPLHHTTTATTQSQHPQQQHHQPRTSFYGMDFDIEEYMIMEAIRLSLQDQEAVRARNAAQGNTNESNGGVTSSSSEDNPATTTTTTGTTTPASDASNNNSTTR</sequence>
<feature type="region of interest" description="Disordered" evidence="3">
    <location>
        <begin position="64"/>
        <end position="102"/>
    </location>
</feature>
<dbReference type="GO" id="GO:0005737">
    <property type="term" value="C:cytoplasm"/>
    <property type="evidence" value="ECO:0007669"/>
    <property type="project" value="TreeGrafter"/>
</dbReference>
<proteinExistence type="inferred from homology"/>
<dbReference type="GeneID" id="83216805"/>
<keyword evidence="2" id="KW-0479">Metal-binding</keyword>
<feature type="compositionally biased region" description="Low complexity" evidence="3">
    <location>
        <begin position="197"/>
        <end position="213"/>
    </location>
</feature>
<protein>
    <recommendedName>
        <fullName evidence="4">RING-type domain-containing protein</fullName>
    </recommendedName>
</protein>
<accession>A0AAD7UXM8</accession>
<feature type="compositionally biased region" description="Basic and acidic residues" evidence="3">
    <location>
        <begin position="219"/>
        <end position="247"/>
    </location>
</feature>
<feature type="region of interest" description="Disordered" evidence="3">
    <location>
        <begin position="344"/>
        <end position="391"/>
    </location>
</feature>
<dbReference type="InterPro" id="IPR039301">
    <property type="entry name" value="Sip5/DA2"/>
</dbReference>
<dbReference type="InterPro" id="IPR001841">
    <property type="entry name" value="Znf_RING"/>
</dbReference>
<evidence type="ECO:0000256" key="1">
    <source>
        <dbReference type="ARBA" id="ARBA00010402"/>
    </source>
</evidence>
<dbReference type="AlphaFoldDB" id="A0AAD7UXM8"/>
<keyword evidence="2" id="KW-0863">Zinc-finger</keyword>
<feature type="compositionally biased region" description="Low complexity" evidence="3">
    <location>
        <begin position="286"/>
        <end position="312"/>
    </location>
</feature>
<reference evidence="5 6" key="1">
    <citation type="submission" date="2023-03" db="EMBL/GenBank/DDBJ databases">
        <title>Genome sequence of Lichtheimia ornata CBS 291.66.</title>
        <authorList>
            <person name="Mohabir J.T."/>
            <person name="Shea T.P."/>
            <person name="Kurbessoian T."/>
            <person name="Berby B."/>
            <person name="Fontaine J."/>
            <person name="Livny J."/>
            <person name="Gnirke A."/>
            <person name="Stajich J.E."/>
            <person name="Cuomo C.A."/>
        </authorList>
    </citation>
    <scope>NUCLEOTIDE SEQUENCE [LARGE SCALE GENOMIC DNA]</scope>
    <source>
        <strain evidence="5">CBS 291.66</strain>
    </source>
</reference>
<dbReference type="CDD" id="cd24139">
    <property type="entry name" value="SIP5-like"/>
    <property type="match status" value="1"/>
</dbReference>
<dbReference type="EMBL" id="JARTCD010000054">
    <property type="protein sequence ID" value="KAJ8655003.1"/>
    <property type="molecule type" value="Genomic_DNA"/>
</dbReference>
<comment type="similarity">
    <text evidence="1">Belongs to the SIP5 family.</text>
</comment>
<organism evidence="5 6">
    <name type="scientific">Lichtheimia ornata</name>
    <dbReference type="NCBI Taxonomy" id="688661"/>
    <lineage>
        <taxon>Eukaryota</taxon>
        <taxon>Fungi</taxon>
        <taxon>Fungi incertae sedis</taxon>
        <taxon>Mucoromycota</taxon>
        <taxon>Mucoromycotina</taxon>
        <taxon>Mucoromycetes</taxon>
        <taxon>Mucorales</taxon>
        <taxon>Lichtheimiaceae</taxon>
        <taxon>Lichtheimia</taxon>
    </lineage>
</organism>
<evidence type="ECO:0000313" key="6">
    <source>
        <dbReference type="Proteomes" id="UP001234581"/>
    </source>
</evidence>
<feature type="compositionally biased region" description="Polar residues" evidence="3">
    <location>
        <begin position="347"/>
        <end position="368"/>
    </location>
</feature>
<dbReference type="RefSeq" id="XP_058339916.1">
    <property type="nucleotide sequence ID" value="XM_058489391.1"/>
</dbReference>
<evidence type="ECO:0000259" key="4">
    <source>
        <dbReference type="PROSITE" id="PS50089"/>
    </source>
</evidence>
<gene>
    <name evidence="5" type="ORF">O0I10_009399</name>
</gene>
<dbReference type="PANTHER" id="PTHR31315:SF1">
    <property type="entry name" value="PROTEIN SIP5"/>
    <property type="match status" value="1"/>
</dbReference>
<dbReference type="PANTHER" id="PTHR31315">
    <property type="entry name" value="PROTEIN SIP5"/>
    <property type="match status" value="1"/>
</dbReference>
<evidence type="ECO:0000313" key="5">
    <source>
        <dbReference type="EMBL" id="KAJ8655003.1"/>
    </source>
</evidence>
<dbReference type="GO" id="GO:0008270">
    <property type="term" value="F:zinc ion binding"/>
    <property type="evidence" value="ECO:0007669"/>
    <property type="project" value="UniProtKB-KW"/>
</dbReference>
<keyword evidence="2" id="KW-0862">Zinc</keyword>